<accession>A0ACD5W8Q4</accession>
<reference evidence="1" key="2">
    <citation type="submission" date="2025-09" db="UniProtKB">
        <authorList>
            <consortium name="EnsemblPlants"/>
        </authorList>
    </citation>
    <scope>IDENTIFICATION</scope>
</reference>
<organism evidence="1 2">
    <name type="scientific">Avena sativa</name>
    <name type="common">Oat</name>
    <dbReference type="NCBI Taxonomy" id="4498"/>
    <lineage>
        <taxon>Eukaryota</taxon>
        <taxon>Viridiplantae</taxon>
        <taxon>Streptophyta</taxon>
        <taxon>Embryophyta</taxon>
        <taxon>Tracheophyta</taxon>
        <taxon>Spermatophyta</taxon>
        <taxon>Magnoliopsida</taxon>
        <taxon>Liliopsida</taxon>
        <taxon>Poales</taxon>
        <taxon>Poaceae</taxon>
        <taxon>BOP clade</taxon>
        <taxon>Pooideae</taxon>
        <taxon>Poodae</taxon>
        <taxon>Poeae</taxon>
        <taxon>Poeae Chloroplast Group 1 (Aveneae type)</taxon>
        <taxon>Aveninae</taxon>
        <taxon>Avena</taxon>
    </lineage>
</organism>
<protein>
    <submittedName>
        <fullName evidence="1">Uncharacterized protein</fullName>
    </submittedName>
</protein>
<proteinExistence type="predicted"/>
<sequence>MRKCWDIPDENMFRFSGPDWLLILLDGIDNERRGLVLLLLWRCWHMRNDAIHDKGKCTIKGSATFLNQYTRDLNLNYTSCNSEKGKRHIISHCSVANESVMTKPAAPQPGKTQCKQWSPPPEGWVKINCDASYDSENSICSIACICRDRLGRVTWACNESNIKCFDVPEAEARACLLGLKSVHDITGASIILESDNALVIEAIKKRNQKQSRLWKLFEDINFLSDTCRRFEATKIERESNSAAHVLADVARFSDLCYFWLGHVPSVVGKIVERESVKLISDVI</sequence>
<dbReference type="EnsemblPlants" id="AVESA.00010b.r2.4AG0591700.1">
    <property type="protein sequence ID" value="AVESA.00010b.r2.4AG0591700.1.CDS.1"/>
    <property type="gene ID" value="AVESA.00010b.r2.4AG0591700"/>
</dbReference>
<name>A0ACD5W8Q4_AVESA</name>
<dbReference type="Proteomes" id="UP001732700">
    <property type="component" value="Chromosome 4A"/>
</dbReference>
<evidence type="ECO:0000313" key="2">
    <source>
        <dbReference type="Proteomes" id="UP001732700"/>
    </source>
</evidence>
<keyword evidence="2" id="KW-1185">Reference proteome</keyword>
<evidence type="ECO:0000313" key="1">
    <source>
        <dbReference type="EnsemblPlants" id="AVESA.00010b.r2.4AG0591700.1.CDS.1"/>
    </source>
</evidence>
<reference evidence="1" key="1">
    <citation type="submission" date="2021-05" db="EMBL/GenBank/DDBJ databases">
        <authorList>
            <person name="Scholz U."/>
            <person name="Mascher M."/>
            <person name="Fiebig A."/>
        </authorList>
    </citation>
    <scope>NUCLEOTIDE SEQUENCE [LARGE SCALE GENOMIC DNA]</scope>
</reference>